<feature type="transmembrane region" description="Helical" evidence="5">
    <location>
        <begin position="510"/>
        <end position="535"/>
    </location>
</feature>
<feature type="region of interest" description="Disordered" evidence="4">
    <location>
        <begin position="485"/>
        <end position="507"/>
    </location>
</feature>
<dbReference type="EMBL" id="JAULSU010000003">
    <property type="protein sequence ID" value="KAK0623789.1"/>
    <property type="molecule type" value="Genomic_DNA"/>
</dbReference>
<dbReference type="Proteomes" id="UP001175000">
    <property type="component" value="Unassembled WGS sequence"/>
</dbReference>
<keyword evidence="3" id="KW-0067">ATP-binding</keyword>
<dbReference type="SUPFAM" id="SSF117281">
    <property type="entry name" value="Kelch motif"/>
    <property type="match status" value="2"/>
</dbReference>
<name>A0AA39WY51_9PEZI</name>
<sequence length="614" mass="66539">MSTAFFCNNDSKKARITRSHPFLFPVAHPNSCGTPIDNHQGNMALDQMFWRWPAVLWLVITASILTSVAAISDVPSLESFARWSGPRVSVLGKYLYLEGGYIAQFENGELQPAAPLNSTVSIDLSTSWTTANAIRRAIPKPDEAPRRSLPAIWADTQTGNGAFYLWGGTVTSPLQANDSTDVLWKFTADGSGGGAWSNETPSIANPTLFASLHTTVGGLIVTANDTMGFHLGGVAANTTDFGRNGTNTRAIPGMVTFDMKTKTWFNGTYAFSRFDTFWGSTGEYLPTFGPGGLIMVLGGHEVDPRTRFEPGVHYPLDTVTLIDPVSKKKYQQATTGDIPPTPRAFPCSAGFASSEGSYEIFMYGGEDWGGRVAYQDAYVLSLPGFVWRRVPAPPMGPRKNHACVAVGKRQVLSVGGVNDTYYNTKDNAPQGLQVFDMTRLVWKDDYDAGAAEYVRADVIADWYKNGGLDNVYWSSREVESLFVRDGVPGTKNNGTSPDGNDPSGGSNVPVGAIAGGVVGGVVGLGIIGALVWWFLRRRSQKPKHHHEATQEEQTKPGFAAEQEKYTKPELAAEASTSYVQPLEIGSPSHYRELDSSDVARTTQQPATRFELSGS</sequence>
<accession>A0AA39WY51</accession>
<feature type="compositionally biased region" description="Polar residues" evidence="4">
    <location>
        <begin position="490"/>
        <end position="506"/>
    </location>
</feature>
<evidence type="ECO:0000313" key="7">
    <source>
        <dbReference type="EMBL" id="KAK0623789.1"/>
    </source>
</evidence>
<evidence type="ECO:0000256" key="5">
    <source>
        <dbReference type="SAM" id="Phobius"/>
    </source>
</evidence>
<keyword evidence="5" id="KW-1133">Transmembrane helix</keyword>
<dbReference type="PANTHER" id="PTHR23244:SF492">
    <property type="entry name" value="KELCH DOMAIN-CONTAINING PROTEIN-CONTAINING PROTEIN"/>
    <property type="match status" value="1"/>
</dbReference>
<keyword evidence="2" id="KW-0547">Nucleotide-binding</keyword>
<reference evidence="7" key="1">
    <citation type="submission" date="2023-06" db="EMBL/GenBank/DDBJ databases">
        <title>Genome-scale phylogeny and comparative genomics of the fungal order Sordariales.</title>
        <authorList>
            <consortium name="Lawrence Berkeley National Laboratory"/>
            <person name="Hensen N."/>
            <person name="Bonometti L."/>
            <person name="Westerberg I."/>
            <person name="Brannstrom I.O."/>
            <person name="Guillou S."/>
            <person name="Cros-Aarteil S."/>
            <person name="Calhoun S."/>
            <person name="Haridas S."/>
            <person name="Kuo A."/>
            <person name="Mondo S."/>
            <person name="Pangilinan J."/>
            <person name="Riley R."/>
            <person name="Labutti K."/>
            <person name="Andreopoulos B."/>
            <person name="Lipzen A."/>
            <person name="Chen C."/>
            <person name="Yanf M."/>
            <person name="Daum C."/>
            <person name="Ng V."/>
            <person name="Clum A."/>
            <person name="Steindorff A."/>
            <person name="Ohm R."/>
            <person name="Martin F."/>
            <person name="Silar P."/>
            <person name="Natvig D."/>
            <person name="Lalanne C."/>
            <person name="Gautier V."/>
            <person name="Ament-Velasquez S.L."/>
            <person name="Kruys A."/>
            <person name="Hutchinson M.I."/>
            <person name="Powell A.J."/>
            <person name="Barry K."/>
            <person name="Miller A.N."/>
            <person name="Grigoriev I.V."/>
            <person name="Debuchy R."/>
            <person name="Gladieux P."/>
            <person name="Thoren M.H."/>
            <person name="Johannesson H."/>
        </authorList>
    </citation>
    <scope>NUCLEOTIDE SEQUENCE</scope>
    <source>
        <strain evidence="7">CBS 606.72</strain>
    </source>
</reference>
<feature type="region of interest" description="Disordered" evidence="4">
    <location>
        <begin position="542"/>
        <end position="614"/>
    </location>
</feature>
<dbReference type="PANTHER" id="PTHR23244">
    <property type="entry name" value="KELCH REPEAT DOMAIN"/>
    <property type="match status" value="1"/>
</dbReference>
<evidence type="ECO:0000256" key="2">
    <source>
        <dbReference type="ARBA" id="ARBA00022741"/>
    </source>
</evidence>
<gene>
    <name evidence="7" type="ORF">B0T14DRAFT_517058</name>
</gene>
<evidence type="ECO:0000256" key="4">
    <source>
        <dbReference type="SAM" id="MobiDB-lite"/>
    </source>
</evidence>
<dbReference type="GO" id="GO:0005524">
    <property type="term" value="F:ATP binding"/>
    <property type="evidence" value="ECO:0007669"/>
    <property type="project" value="UniProtKB-KW"/>
</dbReference>
<dbReference type="Gene3D" id="2.120.10.80">
    <property type="entry name" value="Kelch-type beta propeller"/>
    <property type="match status" value="1"/>
</dbReference>
<dbReference type="InterPro" id="IPR049328">
    <property type="entry name" value="TM_ErbB1"/>
</dbReference>
<dbReference type="Pfam" id="PF21314">
    <property type="entry name" value="TM_ErbB1"/>
    <property type="match status" value="1"/>
</dbReference>
<dbReference type="AlphaFoldDB" id="A0AA39WY51"/>
<evidence type="ECO:0000313" key="8">
    <source>
        <dbReference type="Proteomes" id="UP001175000"/>
    </source>
</evidence>
<dbReference type="InterPro" id="IPR015915">
    <property type="entry name" value="Kelch-typ_b-propeller"/>
</dbReference>
<keyword evidence="1" id="KW-0597">Phosphoprotein</keyword>
<comment type="caution">
    <text evidence="7">The sequence shown here is derived from an EMBL/GenBank/DDBJ whole genome shotgun (WGS) entry which is preliminary data.</text>
</comment>
<feature type="domain" description="Epidermal growth factor receptor-like transmembrane-juxtamembrane segment" evidence="6">
    <location>
        <begin position="513"/>
        <end position="545"/>
    </location>
</feature>
<evidence type="ECO:0000259" key="6">
    <source>
        <dbReference type="Pfam" id="PF21314"/>
    </source>
</evidence>
<keyword evidence="5" id="KW-0472">Membrane</keyword>
<proteinExistence type="predicted"/>
<evidence type="ECO:0000256" key="3">
    <source>
        <dbReference type="ARBA" id="ARBA00022840"/>
    </source>
</evidence>
<keyword evidence="8" id="KW-1185">Reference proteome</keyword>
<organism evidence="7 8">
    <name type="scientific">Immersiella caudata</name>
    <dbReference type="NCBI Taxonomy" id="314043"/>
    <lineage>
        <taxon>Eukaryota</taxon>
        <taxon>Fungi</taxon>
        <taxon>Dikarya</taxon>
        <taxon>Ascomycota</taxon>
        <taxon>Pezizomycotina</taxon>
        <taxon>Sordariomycetes</taxon>
        <taxon>Sordariomycetidae</taxon>
        <taxon>Sordariales</taxon>
        <taxon>Lasiosphaeriaceae</taxon>
        <taxon>Immersiella</taxon>
    </lineage>
</organism>
<evidence type="ECO:0000256" key="1">
    <source>
        <dbReference type="ARBA" id="ARBA00022553"/>
    </source>
</evidence>
<keyword evidence="5" id="KW-0812">Transmembrane</keyword>
<protein>
    <recommendedName>
        <fullName evidence="6">Epidermal growth factor receptor-like transmembrane-juxtamembrane segment domain-containing protein</fullName>
    </recommendedName>
</protein>
<feature type="transmembrane region" description="Helical" evidence="5">
    <location>
        <begin position="49"/>
        <end position="71"/>
    </location>
</feature>